<feature type="transmembrane region" description="Helical" evidence="1">
    <location>
        <begin position="347"/>
        <end position="368"/>
    </location>
</feature>
<feature type="signal peptide" evidence="2">
    <location>
        <begin position="1"/>
        <end position="21"/>
    </location>
</feature>
<feature type="transmembrane region" description="Helical" evidence="1">
    <location>
        <begin position="618"/>
        <end position="637"/>
    </location>
</feature>
<feature type="transmembrane region" description="Helical" evidence="1">
    <location>
        <begin position="422"/>
        <end position="442"/>
    </location>
</feature>
<protein>
    <submittedName>
        <fullName evidence="3">Uncharacterized protein</fullName>
    </submittedName>
</protein>
<evidence type="ECO:0000313" key="3">
    <source>
        <dbReference type="EMBL" id="CAG7729480.1"/>
    </source>
</evidence>
<sequence length="657" mass="75593">MFWALCFTTVTFLSFLNYSETKPFKEDFFADFLSTRLGVYQISVFMPYNVSIEWAMDVFTKRNHNQIAFNIMRATKSSPSEAQPTFEKVFILDGTKQAFLFIPQTIPEVEFYLRMALNWAYRAPRIDDRLNKVVMFFLLHGLQSIKEVSYLLQILTLKYAVGISNTQYLYPTAMDGFYIINGTDLKSNFFEIYTFGRRDSTVFHLKHIPFDKLGLFTVRRNNFQGATLAVAIVKRSIDRDVTTKLDVETNQTKITGGMSFDIMDCLQRILNFSMQVTMYEKGWNENLDNVTHQDMGLVLFQEIEDILVIKTTYIVKLARDFKLLVPHHIQNLYAFFIQPSFGFGTNIFWHLFKPICWGFLCGVLLFIWGSKFLIKKIMNNLEGLAQSVEQIPAIITDEIIWLVALVTQQGWTQSASAGPMKFLFFTASFSVLICLTALTAQLTSKLSVSTAPIKSFLELIRTNILIAVDKDSTVARDTVMGDRGDFRFDEKNTEILKRNRDRYCDMLEGAKLVMAGTHTYLGYGEVKSILISKFNRTGEDFCAISGVSALPVHNLPFRSGMIATQNFPYKEFFNVKLTLLLQSGLASRFNRHFEKEYSNVDCHYFEDGGKLMEWHDLLFLYEALLIGILVSLILSCFEKLFHRRSEMLISNVVPVYS</sequence>
<dbReference type="AlphaFoldDB" id="A0A8J2JYW0"/>
<keyword evidence="1" id="KW-1133">Transmembrane helix</keyword>
<accession>A0A8J2JYW0</accession>
<feature type="chain" id="PRO_5035188219" evidence="2">
    <location>
        <begin position="22"/>
        <end position="657"/>
    </location>
</feature>
<gene>
    <name evidence="3" type="ORF">AFUS01_LOCUS18191</name>
</gene>
<comment type="caution">
    <text evidence="3">The sequence shown here is derived from an EMBL/GenBank/DDBJ whole genome shotgun (WGS) entry which is preliminary data.</text>
</comment>
<evidence type="ECO:0000256" key="1">
    <source>
        <dbReference type="SAM" id="Phobius"/>
    </source>
</evidence>
<reference evidence="3" key="1">
    <citation type="submission" date="2021-06" db="EMBL/GenBank/DDBJ databases">
        <authorList>
            <person name="Hodson N. C."/>
            <person name="Mongue J. A."/>
            <person name="Jaron S. K."/>
        </authorList>
    </citation>
    <scope>NUCLEOTIDE SEQUENCE</scope>
</reference>
<organism evidence="3 4">
    <name type="scientific">Allacma fusca</name>
    <dbReference type="NCBI Taxonomy" id="39272"/>
    <lineage>
        <taxon>Eukaryota</taxon>
        <taxon>Metazoa</taxon>
        <taxon>Ecdysozoa</taxon>
        <taxon>Arthropoda</taxon>
        <taxon>Hexapoda</taxon>
        <taxon>Collembola</taxon>
        <taxon>Symphypleona</taxon>
        <taxon>Sminthuridae</taxon>
        <taxon>Allacma</taxon>
    </lineage>
</organism>
<keyword evidence="4" id="KW-1185">Reference proteome</keyword>
<keyword evidence="1" id="KW-0812">Transmembrane</keyword>
<evidence type="ECO:0000313" key="4">
    <source>
        <dbReference type="Proteomes" id="UP000708208"/>
    </source>
</evidence>
<dbReference type="OrthoDB" id="6117597at2759"/>
<dbReference type="Proteomes" id="UP000708208">
    <property type="component" value="Unassembled WGS sequence"/>
</dbReference>
<dbReference type="EMBL" id="CAJVCH010179085">
    <property type="protein sequence ID" value="CAG7729480.1"/>
    <property type="molecule type" value="Genomic_DNA"/>
</dbReference>
<evidence type="ECO:0000256" key="2">
    <source>
        <dbReference type="SAM" id="SignalP"/>
    </source>
</evidence>
<proteinExistence type="predicted"/>
<keyword evidence="2" id="KW-0732">Signal</keyword>
<name>A0A8J2JYW0_9HEXA</name>
<keyword evidence="1" id="KW-0472">Membrane</keyword>